<reference evidence="8 9" key="1">
    <citation type="journal article" date="2011" name="Proc. Natl. Acad. Sci. U.S.A.">
        <title>Niche of harmful alga Aureococcus anophagefferens revealed through ecogenomics.</title>
        <authorList>
            <person name="Gobler C.J."/>
            <person name="Berry D.L."/>
            <person name="Dyhrman S.T."/>
            <person name="Wilhelm S.W."/>
            <person name="Salamov A."/>
            <person name="Lobanov A.V."/>
            <person name="Zhang Y."/>
            <person name="Collier J.L."/>
            <person name="Wurch L.L."/>
            <person name="Kustka A.B."/>
            <person name="Dill B.D."/>
            <person name="Shah M."/>
            <person name="VerBerkmoes N.C."/>
            <person name="Kuo A."/>
            <person name="Terry A."/>
            <person name="Pangilinan J."/>
            <person name="Lindquist E.A."/>
            <person name="Lucas S."/>
            <person name="Paulsen I.T."/>
            <person name="Hattenrath-Lehmann T.K."/>
            <person name="Talmage S.C."/>
            <person name="Walker E.A."/>
            <person name="Koch F."/>
            <person name="Burson A.M."/>
            <person name="Marcoval M.A."/>
            <person name="Tang Y.Z."/>
            <person name="Lecleir G.R."/>
            <person name="Coyne K.J."/>
            <person name="Berg G.M."/>
            <person name="Bertrand E.M."/>
            <person name="Saito M.A."/>
            <person name="Gladyshev V.N."/>
            <person name="Grigoriev I.V."/>
        </authorList>
    </citation>
    <scope>NUCLEOTIDE SEQUENCE [LARGE SCALE GENOMIC DNA]</scope>
    <source>
        <strain evidence="9">CCMP 1984</strain>
    </source>
</reference>
<dbReference type="Gene3D" id="1.10.238.10">
    <property type="entry name" value="EF-hand"/>
    <property type="match status" value="1"/>
</dbReference>
<evidence type="ECO:0000256" key="3">
    <source>
        <dbReference type="ARBA" id="ARBA00022723"/>
    </source>
</evidence>
<evidence type="ECO:0000313" key="8">
    <source>
        <dbReference type="EMBL" id="EGB11397.1"/>
    </source>
</evidence>
<dbReference type="OrthoDB" id="442428at2759"/>
<dbReference type="Pfam" id="PF00149">
    <property type="entry name" value="Metallophos"/>
    <property type="match status" value="1"/>
</dbReference>
<comment type="similarity">
    <text evidence="2 6">Belongs to the PPP phosphatase family.</text>
</comment>
<dbReference type="SUPFAM" id="SSF56300">
    <property type="entry name" value="Metallo-dependent phosphatases"/>
    <property type="match status" value="1"/>
</dbReference>
<protein>
    <recommendedName>
        <fullName evidence="6">Serine/threonine-protein phosphatase</fullName>
        <ecNumber evidence="6">3.1.3.16</ecNumber>
    </recommendedName>
</protein>
<dbReference type="CDD" id="cd00051">
    <property type="entry name" value="EFh"/>
    <property type="match status" value="1"/>
</dbReference>
<keyword evidence="4" id="KW-0106">Calcium</keyword>
<dbReference type="GO" id="GO:0004722">
    <property type="term" value="F:protein serine/threonine phosphatase activity"/>
    <property type="evidence" value="ECO:0007669"/>
    <property type="project" value="UniProtKB-EC"/>
</dbReference>
<dbReference type="PROSITE" id="PS00125">
    <property type="entry name" value="SER_THR_PHOSPHATASE"/>
    <property type="match status" value="1"/>
</dbReference>
<dbReference type="GeneID" id="20217972"/>
<dbReference type="SMART" id="SM00156">
    <property type="entry name" value="PP2Ac"/>
    <property type="match status" value="1"/>
</dbReference>
<comment type="cofactor">
    <cofactor evidence="1">
        <name>Mn(2+)</name>
        <dbReference type="ChEBI" id="CHEBI:29035"/>
    </cofactor>
</comment>
<dbReference type="AlphaFoldDB" id="F0XZT0"/>
<proteinExistence type="inferred from homology"/>
<dbReference type="SUPFAM" id="SSF47473">
    <property type="entry name" value="EF-hand"/>
    <property type="match status" value="1"/>
</dbReference>
<evidence type="ECO:0000256" key="4">
    <source>
        <dbReference type="ARBA" id="ARBA00022837"/>
    </source>
</evidence>
<dbReference type="EMBL" id="GL833122">
    <property type="protein sequence ID" value="EGB11397.1"/>
    <property type="molecule type" value="Genomic_DNA"/>
</dbReference>
<gene>
    <name evidence="8" type="ORF">AURANDRAFT_1015</name>
</gene>
<dbReference type="Proteomes" id="UP000002729">
    <property type="component" value="Unassembled WGS sequence"/>
</dbReference>
<dbReference type="Pfam" id="PF13499">
    <property type="entry name" value="EF-hand_7"/>
    <property type="match status" value="1"/>
</dbReference>
<accession>F0XZT0</accession>
<name>F0XZT0_AURAN</name>
<comment type="catalytic activity">
    <reaction evidence="6">
        <text>O-phospho-L-threonyl-[protein] + H2O = L-threonyl-[protein] + phosphate</text>
        <dbReference type="Rhea" id="RHEA:47004"/>
        <dbReference type="Rhea" id="RHEA-COMP:11060"/>
        <dbReference type="Rhea" id="RHEA-COMP:11605"/>
        <dbReference type="ChEBI" id="CHEBI:15377"/>
        <dbReference type="ChEBI" id="CHEBI:30013"/>
        <dbReference type="ChEBI" id="CHEBI:43474"/>
        <dbReference type="ChEBI" id="CHEBI:61977"/>
        <dbReference type="EC" id="3.1.3.16"/>
    </reaction>
</comment>
<dbReference type="RefSeq" id="XP_009033516.1">
    <property type="nucleotide sequence ID" value="XM_009035268.1"/>
</dbReference>
<dbReference type="PROSITE" id="PS00018">
    <property type="entry name" value="EF_HAND_1"/>
    <property type="match status" value="2"/>
</dbReference>
<dbReference type="GO" id="GO:0005509">
    <property type="term" value="F:calcium ion binding"/>
    <property type="evidence" value="ECO:0007669"/>
    <property type="project" value="InterPro"/>
</dbReference>
<dbReference type="PANTHER" id="PTHR45668">
    <property type="entry name" value="SERINE/THREONINE-PROTEIN PHOSPHATASE 5-RELATED"/>
    <property type="match status" value="1"/>
</dbReference>
<feature type="non-terminal residue" evidence="8">
    <location>
        <position position="1"/>
    </location>
</feature>
<dbReference type="InterPro" id="IPR029052">
    <property type="entry name" value="Metallo-depent_PP-like"/>
</dbReference>
<dbReference type="EC" id="3.1.3.16" evidence="6"/>
<dbReference type="InterPro" id="IPR004843">
    <property type="entry name" value="Calcineurin-like_PHP"/>
</dbReference>
<feature type="domain" description="EF-hand" evidence="7">
    <location>
        <begin position="433"/>
        <end position="468"/>
    </location>
</feature>
<dbReference type="PROSITE" id="PS50222">
    <property type="entry name" value="EF_HAND_2"/>
    <property type="match status" value="2"/>
</dbReference>
<keyword evidence="9" id="KW-1185">Reference proteome</keyword>
<dbReference type="InParanoid" id="F0XZT0"/>
<dbReference type="PANTHER" id="PTHR45668:SF3">
    <property type="entry name" value="SERINE_THREONINE-PROTEIN PHOSPHATASE RDGC"/>
    <property type="match status" value="1"/>
</dbReference>
<dbReference type="InterPro" id="IPR018247">
    <property type="entry name" value="EF_Hand_1_Ca_BS"/>
</dbReference>
<dbReference type="Gene3D" id="3.60.21.10">
    <property type="match status" value="1"/>
</dbReference>
<evidence type="ECO:0000313" key="9">
    <source>
        <dbReference type="Proteomes" id="UP000002729"/>
    </source>
</evidence>
<feature type="non-terminal residue" evidence="8">
    <location>
        <position position="499"/>
    </location>
</feature>
<keyword evidence="3" id="KW-0479">Metal-binding</keyword>
<feature type="domain" description="EF-hand" evidence="7">
    <location>
        <begin position="474"/>
        <end position="499"/>
    </location>
</feature>
<dbReference type="OMA" id="SHDNEIN"/>
<dbReference type="SMART" id="SM00054">
    <property type="entry name" value="EFh"/>
    <property type="match status" value="3"/>
</dbReference>
<dbReference type="eggNOG" id="KOG0377">
    <property type="taxonomic scope" value="Eukaryota"/>
</dbReference>
<evidence type="ECO:0000256" key="2">
    <source>
        <dbReference type="ARBA" id="ARBA00008294"/>
    </source>
</evidence>
<evidence type="ECO:0000256" key="6">
    <source>
        <dbReference type="RuleBase" id="RU004273"/>
    </source>
</evidence>
<organism evidence="9">
    <name type="scientific">Aureococcus anophagefferens</name>
    <name type="common">Harmful bloom alga</name>
    <dbReference type="NCBI Taxonomy" id="44056"/>
    <lineage>
        <taxon>Eukaryota</taxon>
        <taxon>Sar</taxon>
        <taxon>Stramenopiles</taxon>
        <taxon>Ochrophyta</taxon>
        <taxon>Pelagophyceae</taxon>
        <taxon>Pelagomonadales</taxon>
        <taxon>Pelagomonadaceae</taxon>
        <taxon>Aureococcus</taxon>
    </lineage>
</organism>
<dbReference type="InterPro" id="IPR006186">
    <property type="entry name" value="Ser/Thr-sp_prot-phosphatase"/>
</dbReference>
<dbReference type="InterPro" id="IPR011992">
    <property type="entry name" value="EF-hand-dom_pair"/>
</dbReference>
<dbReference type="PRINTS" id="PR00114">
    <property type="entry name" value="STPHPHTASE"/>
</dbReference>
<evidence type="ECO:0000259" key="7">
    <source>
        <dbReference type="PROSITE" id="PS50222"/>
    </source>
</evidence>
<dbReference type="KEGG" id="aaf:AURANDRAFT_1015"/>
<sequence length="499" mass="55357">KDILHAKYALQIAVNYMDMVRKLPSVVHVSTALAGKITVVGDMHGQLRDLIQVFRHNGLPSFDNPYLFNGDLVDRGDYSAEVTLLLFGFAVADPGSIYINRGNHEDMTVCTGYGFVDELVNKFSQNTNGRHLLAIVDTIFSLLPLAHVIDENVVVIHGGISDKFDLDRLRSINRRLYRTLTGLPQAITHTPHGQDKDGHTHEDWSVMMDCLWSDPAKNGERFPKGQLCKPNDERGGGIMFSKEFSKKWLDDHKLGVLVRSHECQDRGFSVTHDGRVMTLFSASNYYGDDEENDGAVLVLSPLQDPPGKLLTYSTSYSGAGGYQKMNIAQSAAKMESAALQRVEVALLDHRRELVAGLKEKDVTGSGVIKAVEWAAVMNAVVPVKLPWLHLKEKFVHCKGDSVTYTSMTDKLDAAFGGGDDAGVSSETKENLYRVRDEMSKLFRVLDTDGSGVLDRGEFVKGVELINSLNEQQIFNPQDVDIFMKQLDVNGDGKISFNEF</sequence>
<evidence type="ECO:0000256" key="1">
    <source>
        <dbReference type="ARBA" id="ARBA00001936"/>
    </source>
</evidence>
<dbReference type="InterPro" id="IPR002048">
    <property type="entry name" value="EF_hand_dom"/>
</dbReference>
<keyword evidence="6" id="KW-0378">Hydrolase</keyword>
<keyword evidence="5" id="KW-0464">Manganese</keyword>
<dbReference type="InterPro" id="IPR051134">
    <property type="entry name" value="PPP_phosphatase"/>
</dbReference>
<evidence type="ECO:0000256" key="5">
    <source>
        <dbReference type="ARBA" id="ARBA00023211"/>
    </source>
</evidence>